<protein>
    <submittedName>
        <fullName evidence="2">Uncharacterized protein</fullName>
    </submittedName>
</protein>
<gene>
    <name evidence="2" type="ORF">BN980_GECA14s02501g</name>
</gene>
<comment type="caution">
    <text evidence="2">The sequence shown here is derived from an EMBL/GenBank/DDBJ whole genome shotgun (WGS) entry which is preliminary data.</text>
</comment>
<proteinExistence type="predicted"/>
<keyword evidence="3" id="KW-1185">Reference proteome</keyword>
<evidence type="ECO:0000313" key="2">
    <source>
        <dbReference type="EMBL" id="CDO56305.1"/>
    </source>
</evidence>
<organism evidence="2 3">
    <name type="scientific">Geotrichum candidum</name>
    <name type="common">Oospora lactis</name>
    <name type="synonym">Dipodascus geotrichum</name>
    <dbReference type="NCBI Taxonomy" id="1173061"/>
    <lineage>
        <taxon>Eukaryota</taxon>
        <taxon>Fungi</taxon>
        <taxon>Dikarya</taxon>
        <taxon>Ascomycota</taxon>
        <taxon>Saccharomycotina</taxon>
        <taxon>Dipodascomycetes</taxon>
        <taxon>Dipodascales</taxon>
        <taxon>Dipodascaceae</taxon>
        <taxon>Geotrichum</taxon>
    </lineage>
</organism>
<reference evidence="2" key="1">
    <citation type="submission" date="2014-03" db="EMBL/GenBank/DDBJ databases">
        <authorList>
            <person name="Casaregola S."/>
        </authorList>
    </citation>
    <scope>NUCLEOTIDE SEQUENCE [LARGE SCALE GENOMIC DNA]</scope>
    <source>
        <strain evidence="2">CLIB 918</strain>
    </source>
</reference>
<dbReference type="AlphaFoldDB" id="A0A0J9XFL5"/>
<name>A0A0J9XFL5_GEOCN</name>
<accession>A0A0J9XFL5</accession>
<feature type="region of interest" description="Disordered" evidence="1">
    <location>
        <begin position="50"/>
        <end position="69"/>
    </location>
</feature>
<evidence type="ECO:0000256" key="1">
    <source>
        <dbReference type="SAM" id="MobiDB-lite"/>
    </source>
</evidence>
<sequence length="69" mass="7763">MSFHSSSASVYSDSTVYTHSPLVKEGLEVKQKKSKREMLKSIFTIPPGVEQTVEGRMHRQSPLRSTGHM</sequence>
<evidence type="ECO:0000313" key="3">
    <source>
        <dbReference type="Proteomes" id="UP000242525"/>
    </source>
</evidence>
<dbReference type="Proteomes" id="UP000242525">
    <property type="component" value="Unassembled WGS sequence"/>
</dbReference>
<dbReference type="EMBL" id="CCBN010000014">
    <property type="protein sequence ID" value="CDO56305.1"/>
    <property type="molecule type" value="Genomic_DNA"/>
</dbReference>